<accession>A0A2G8LM75</accession>
<dbReference type="SUPFAM" id="SSF49265">
    <property type="entry name" value="Fibronectin type III"/>
    <property type="match status" value="1"/>
</dbReference>
<dbReference type="InterPro" id="IPR036116">
    <property type="entry name" value="FN3_sf"/>
</dbReference>
<dbReference type="EMBL" id="MRZV01000034">
    <property type="protein sequence ID" value="PIK61361.1"/>
    <property type="molecule type" value="Genomic_DNA"/>
</dbReference>
<dbReference type="AlphaFoldDB" id="A0A2G8LM75"/>
<reference evidence="3 4" key="1">
    <citation type="journal article" date="2017" name="PLoS Biol.">
        <title>The sea cucumber genome provides insights into morphological evolution and visceral regeneration.</title>
        <authorList>
            <person name="Zhang X."/>
            <person name="Sun L."/>
            <person name="Yuan J."/>
            <person name="Sun Y."/>
            <person name="Gao Y."/>
            <person name="Zhang L."/>
            <person name="Li S."/>
            <person name="Dai H."/>
            <person name="Hamel J.F."/>
            <person name="Liu C."/>
            <person name="Yu Y."/>
            <person name="Liu S."/>
            <person name="Lin W."/>
            <person name="Guo K."/>
            <person name="Jin S."/>
            <person name="Xu P."/>
            <person name="Storey K.B."/>
            <person name="Huan P."/>
            <person name="Zhang T."/>
            <person name="Zhou Y."/>
            <person name="Zhang J."/>
            <person name="Lin C."/>
            <person name="Li X."/>
            <person name="Xing L."/>
            <person name="Huo D."/>
            <person name="Sun M."/>
            <person name="Wang L."/>
            <person name="Mercier A."/>
            <person name="Li F."/>
            <person name="Yang H."/>
            <person name="Xiang J."/>
        </authorList>
    </citation>
    <scope>NUCLEOTIDE SEQUENCE [LARGE SCALE GENOMIC DNA]</scope>
    <source>
        <strain evidence="3">Shaxun</strain>
        <tissue evidence="3">Muscle</tissue>
    </source>
</reference>
<dbReference type="PROSITE" id="PS50853">
    <property type="entry name" value="FN3"/>
    <property type="match status" value="1"/>
</dbReference>
<dbReference type="Proteomes" id="UP000230750">
    <property type="component" value="Unassembled WGS sequence"/>
</dbReference>
<proteinExistence type="predicted"/>
<keyword evidence="1" id="KW-0812">Transmembrane</keyword>
<evidence type="ECO:0000259" key="2">
    <source>
        <dbReference type="PROSITE" id="PS50853"/>
    </source>
</evidence>
<dbReference type="CDD" id="cd00063">
    <property type="entry name" value="FN3"/>
    <property type="match status" value="1"/>
</dbReference>
<sequence>MVHIPHRQLDPSLSSRVKGIVTGYSVFCLSNSTNAGQNKTINDPIVVVTRITQLTPSAWYRVSVAAHTSAGMGPLSAPYVIQMPPSTPIRPPTGDDENGLIIKVVGIVTLIAFIGAVILLVVFCRKRHEKSVVVTKGSLHYEPTSEGIGLTLAPHLHSHQKGAQQPLPPIPTDDAESCHGNISLLTTFSTTNGTLSSTVGRYWPAAHTPLNHDQAGPAYWLLEQQG</sequence>
<keyword evidence="4" id="KW-1185">Reference proteome</keyword>
<name>A0A2G8LM75_STIJA</name>
<dbReference type="Pfam" id="PF00041">
    <property type="entry name" value="fn3"/>
    <property type="match status" value="1"/>
</dbReference>
<evidence type="ECO:0000313" key="4">
    <source>
        <dbReference type="Proteomes" id="UP000230750"/>
    </source>
</evidence>
<organism evidence="3 4">
    <name type="scientific">Stichopus japonicus</name>
    <name type="common">Sea cucumber</name>
    <dbReference type="NCBI Taxonomy" id="307972"/>
    <lineage>
        <taxon>Eukaryota</taxon>
        <taxon>Metazoa</taxon>
        <taxon>Echinodermata</taxon>
        <taxon>Eleutherozoa</taxon>
        <taxon>Echinozoa</taxon>
        <taxon>Holothuroidea</taxon>
        <taxon>Aspidochirotacea</taxon>
        <taxon>Aspidochirotida</taxon>
        <taxon>Stichopodidae</taxon>
        <taxon>Apostichopus</taxon>
    </lineage>
</organism>
<feature type="transmembrane region" description="Helical" evidence="1">
    <location>
        <begin position="100"/>
        <end position="123"/>
    </location>
</feature>
<evidence type="ECO:0000313" key="3">
    <source>
        <dbReference type="EMBL" id="PIK61361.1"/>
    </source>
</evidence>
<keyword evidence="1" id="KW-1133">Transmembrane helix</keyword>
<dbReference type="InterPro" id="IPR013783">
    <property type="entry name" value="Ig-like_fold"/>
</dbReference>
<feature type="domain" description="Fibronectin type-III" evidence="2">
    <location>
        <begin position="1"/>
        <end position="86"/>
    </location>
</feature>
<dbReference type="InterPro" id="IPR003961">
    <property type="entry name" value="FN3_dom"/>
</dbReference>
<evidence type="ECO:0000256" key="1">
    <source>
        <dbReference type="SAM" id="Phobius"/>
    </source>
</evidence>
<gene>
    <name evidence="3" type="ORF">BSL78_01719</name>
</gene>
<keyword evidence="1" id="KW-0472">Membrane</keyword>
<protein>
    <submittedName>
        <fullName evidence="3">Robo 3</fullName>
    </submittedName>
</protein>
<comment type="caution">
    <text evidence="3">The sequence shown here is derived from an EMBL/GenBank/DDBJ whole genome shotgun (WGS) entry which is preliminary data.</text>
</comment>
<dbReference type="Gene3D" id="2.60.40.10">
    <property type="entry name" value="Immunoglobulins"/>
    <property type="match status" value="1"/>
</dbReference>